<feature type="compositionally biased region" description="Pro residues" evidence="1">
    <location>
        <begin position="153"/>
        <end position="164"/>
    </location>
</feature>
<evidence type="ECO:0000256" key="1">
    <source>
        <dbReference type="SAM" id="MobiDB-lite"/>
    </source>
</evidence>
<organism evidence="3 4">
    <name type="scientific">Favolaschia claudopus</name>
    <dbReference type="NCBI Taxonomy" id="2862362"/>
    <lineage>
        <taxon>Eukaryota</taxon>
        <taxon>Fungi</taxon>
        <taxon>Dikarya</taxon>
        <taxon>Basidiomycota</taxon>
        <taxon>Agaricomycotina</taxon>
        <taxon>Agaricomycetes</taxon>
        <taxon>Agaricomycetidae</taxon>
        <taxon>Agaricales</taxon>
        <taxon>Marasmiineae</taxon>
        <taxon>Mycenaceae</taxon>
        <taxon>Favolaschia</taxon>
    </lineage>
</organism>
<protein>
    <submittedName>
        <fullName evidence="3">Uncharacterized protein</fullName>
    </submittedName>
</protein>
<keyword evidence="2" id="KW-0472">Membrane</keyword>
<comment type="caution">
    <text evidence="3">The sequence shown here is derived from an EMBL/GenBank/DDBJ whole genome shotgun (WGS) entry which is preliminary data.</text>
</comment>
<evidence type="ECO:0000313" key="4">
    <source>
        <dbReference type="Proteomes" id="UP001362999"/>
    </source>
</evidence>
<accession>A0AAW0D6Y3</accession>
<dbReference type="EMBL" id="JAWWNJ010000010">
    <property type="protein sequence ID" value="KAK7046206.1"/>
    <property type="molecule type" value="Genomic_DNA"/>
</dbReference>
<feature type="region of interest" description="Disordered" evidence="1">
    <location>
        <begin position="142"/>
        <end position="168"/>
    </location>
</feature>
<keyword evidence="2" id="KW-0812">Transmembrane</keyword>
<evidence type="ECO:0000256" key="2">
    <source>
        <dbReference type="SAM" id="Phobius"/>
    </source>
</evidence>
<keyword evidence="2" id="KW-1133">Transmembrane helix</keyword>
<dbReference type="Proteomes" id="UP001362999">
    <property type="component" value="Unassembled WGS sequence"/>
</dbReference>
<evidence type="ECO:0000313" key="3">
    <source>
        <dbReference type="EMBL" id="KAK7046206.1"/>
    </source>
</evidence>
<sequence>MSRAIYTALSWVFWEEIALLGSGNIRPPTVRSSTSALDDGVFNRLKYSTASSSSAAVNYYPGLPCAPFTLPLALLACIFTSIFGYAAPFHRSHSHRRRFSAPRPALGLQKAECRTLTSDNVPIPLAPNSAYATLPAPYKDIKASPSPSSIQNTPPPLSLRPPHAPGYHRRRCPPPPVLHIPPPCTGQALQGTATTFGQILPLPAGLSAAVACLPTSQHEFHPAVVDSAHSISFSALQTYKPPTAFLCAAPLLSVPSGAAALFVGSHYQFHPPPVLFLLRPLLA</sequence>
<keyword evidence="4" id="KW-1185">Reference proteome</keyword>
<feature type="transmembrane region" description="Helical" evidence="2">
    <location>
        <begin position="68"/>
        <end position="88"/>
    </location>
</feature>
<reference evidence="3 4" key="1">
    <citation type="journal article" date="2024" name="J Genomics">
        <title>Draft genome sequencing and assembly of Favolaschia claudopus CIRM-BRFM 2984 isolated from oak limbs.</title>
        <authorList>
            <person name="Navarro D."/>
            <person name="Drula E."/>
            <person name="Chaduli D."/>
            <person name="Cazenave R."/>
            <person name="Ahrendt S."/>
            <person name="Wang J."/>
            <person name="Lipzen A."/>
            <person name="Daum C."/>
            <person name="Barry K."/>
            <person name="Grigoriev I.V."/>
            <person name="Favel A."/>
            <person name="Rosso M.N."/>
            <person name="Martin F."/>
        </authorList>
    </citation>
    <scope>NUCLEOTIDE SEQUENCE [LARGE SCALE GENOMIC DNA]</scope>
    <source>
        <strain evidence="3 4">CIRM-BRFM 2984</strain>
    </source>
</reference>
<gene>
    <name evidence="3" type="ORF">R3P38DRAFT_3175483</name>
</gene>
<dbReference type="AlphaFoldDB" id="A0AAW0D6Y3"/>
<proteinExistence type="predicted"/>
<name>A0AAW0D6Y3_9AGAR</name>